<dbReference type="PANTHER" id="PTHR33327:SF3">
    <property type="entry name" value="RNA-DIRECTED DNA POLYMERASE"/>
    <property type="match status" value="1"/>
</dbReference>
<dbReference type="PANTHER" id="PTHR33327">
    <property type="entry name" value="ENDONUCLEASE"/>
    <property type="match status" value="1"/>
</dbReference>
<protein>
    <recommendedName>
        <fullName evidence="2">DUF7041 domain-containing protein</fullName>
    </recommendedName>
</protein>
<comment type="caution">
    <text evidence="3">The sequence shown here is derived from an EMBL/GenBank/DDBJ whole genome shotgun (WGS) entry which is preliminary data.</text>
</comment>
<reference evidence="3" key="1">
    <citation type="journal article" date="2023" name="Science">
        <title>Genome structures resolve the early diversification of teleost fishes.</title>
        <authorList>
            <person name="Parey E."/>
            <person name="Louis A."/>
            <person name="Montfort J."/>
            <person name="Bouchez O."/>
            <person name="Roques C."/>
            <person name="Iampietro C."/>
            <person name="Lluch J."/>
            <person name="Castinel A."/>
            <person name="Donnadieu C."/>
            <person name="Desvignes T."/>
            <person name="Floi Bucao C."/>
            <person name="Jouanno E."/>
            <person name="Wen M."/>
            <person name="Mejri S."/>
            <person name="Dirks R."/>
            <person name="Jansen H."/>
            <person name="Henkel C."/>
            <person name="Chen W.J."/>
            <person name="Zahm M."/>
            <person name="Cabau C."/>
            <person name="Klopp C."/>
            <person name="Thompson A.W."/>
            <person name="Robinson-Rechavi M."/>
            <person name="Braasch I."/>
            <person name="Lecointre G."/>
            <person name="Bobe J."/>
            <person name="Postlethwait J.H."/>
            <person name="Berthelot C."/>
            <person name="Roest Crollius H."/>
            <person name="Guiguen Y."/>
        </authorList>
    </citation>
    <scope>NUCLEOTIDE SEQUENCE</scope>
    <source>
        <strain evidence="3">WJC10195</strain>
    </source>
</reference>
<dbReference type="InterPro" id="IPR055469">
    <property type="entry name" value="DUF7041"/>
</dbReference>
<accession>A0A9Q1E829</accession>
<keyword evidence="4" id="KW-1185">Reference proteome</keyword>
<feature type="region of interest" description="Disordered" evidence="1">
    <location>
        <begin position="252"/>
        <end position="271"/>
    </location>
</feature>
<dbReference type="InterPro" id="IPR043502">
    <property type="entry name" value="DNA/RNA_pol_sf"/>
</dbReference>
<organism evidence="3 4">
    <name type="scientific">Synaphobranchus kaupii</name>
    <name type="common">Kaup's arrowtooth eel</name>
    <dbReference type="NCBI Taxonomy" id="118154"/>
    <lineage>
        <taxon>Eukaryota</taxon>
        <taxon>Metazoa</taxon>
        <taxon>Chordata</taxon>
        <taxon>Craniata</taxon>
        <taxon>Vertebrata</taxon>
        <taxon>Euteleostomi</taxon>
        <taxon>Actinopterygii</taxon>
        <taxon>Neopterygii</taxon>
        <taxon>Teleostei</taxon>
        <taxon>Anguilliformes</taxon>
        <taxon>Synaphobranchidae</taxon>
        <taxon>Synaphobranchus</taxon>
    </lineage>
</organism>
<evidence type="ECO:0000259" key="2">
    <source>
        <dbReference type="Pfam" id="PF23055"/>
    </source>
</evidence>
<feature type="domain" description="DUF7041" evidence="2">
    <location>
        <begin position="33"/>
        <end position="115"/>
    </location>
</feature>
<dbReference type="Pfam" id="PF23055">
    <property type="entry name" value="DUF7041"/>
    <property type="match status" value="1"/>
</dbReference>
<gene>
    <name evidence="3" type="ORF">SKAU_G00412750</name>
</gene>
<sequence length="287" mass="31821">MSVDAGDGAGPMGSAAVQAPAVSPAVFAATIKLPDFWQHDPDPWFQHIEAQFNLRGITVDETKYYHVVVALDSSTTRRLMGFLRDPPANGKYDALKGQLLRLFQLSDTERAERLLSLNGLGDSKPTELMENMLALLGSGDASFLFVQLFLRQLPPPVRTALASSPLTRTKDYRGLAEEADRILLASRQYSVHAMLPTQPQLPPGERPVHPQDVPKTAVITPFGLFEFLWMPFGLKGAAQTFQRLMDSVLRVRPRHRRGRPPAPAPPQSPVTVMRSRCGRVIRPPKRD</sequence>
<evidence type="ECO:0000256" key="1">
    <source>
        <dbReference type="SAM" id="MobiDB-lite"/>
    </source>
</evidence>
<evidence type="ECO:0000313" key="3">
    <source>
        <dbReference type="EMBL" id="KAJ8333956.1"/>
    </source>
</evidence>
<dbReference type="AlphaFoldDB" id="A0A9Q1E829"/>
<dbReference type="Gene3D" id="3.10.10.10">
    <property type="entry name" value="HIV Type 1 Reverse Transcriptase, subunit A, domain 1"/>
    <property type="match status" value="1"/>
</dbReference>
<dbReference type="EMBL" id="JAINUF010000022">
    <property type="protein sequence ID" value="KAJ8333956.1"/>
    <property type="molecule type" value="Genomic_DNA"/>
</dbReference>
<dbReference type="Gene3D" id="3.30.70.270">
    <property type="match status" value="1"/>
</dbReference>
<dbReference type="SUPFAM" id="SSF56672">
    <property type="entry name" value="DNA/RNA polymerases"/>
    <property type="match status" value="1"/>
</dbReference>
<name>A0A9Q1E829_SYNKA</name>
<dbReference type="InterPro" id="IPR043128">
    <property type="entry name" value="Rev_trsase/Diguanyl_cyclase"/>
</dbReference>
<dbReference type="Proteomes" id="UP001152622">
    <property type="component" value="Chromosome 22"/>
</dbReference>
<proteinExistence type="predicted"/>
<dbReference type="OrthoDB" id="8739725at2759"/>
<evidence type="ECO:0000313" key="4">
    <source>
        <dbReference type="Proteomes" id="UP001152622"/>
    </source>
</evidence>